<dbReference type="HOGENOM" id="CLU_3080420_0_0_6"/>
<gene>
    <name evidence="1" type="ORF">YC6258_05113</name>
</gene>
<organism evidence="1 2">
    <name type="scientific">Gynuella sunshinyii YC6258</name>
    <dbReference type="NCBI Taxonomy" id="1445510"/>
    <lineage>
        <taxon>Bacteria</taxon>
        <taxon>Pseudomonadati</taxon>
        <taxon>Pseudomonadota</taxon>
        <taxon>Gammaproteobacteria</taxon>
        <taxon>Oceanospirillales</taxon>
        <taxon>Saccharospirillaceae</taxon>
        <taxon>Gynuella</taxon>
    </lineage>
</organism>
<evidence type="ECO:0000313" key="1">
    <source>
        <dbReference type="EMBL" id="AJQ97143.1"/>
    </source>
</evidence>
<dbReference type="EMBL" id="CP007142">
    <property type="protein sequence ID" value="AJQ97143.1"/>
    <property type="molecule type" value="Genomic_DNA"/>
</dbReference>
<protein>
    <submittedName>
        <fullName evidence="1">Uncharacterized protein</fullName>
    </submittedName>
</protein>
<dbReference type="KEGG" id="gsn:YC6258_05113"/>
<sequence length="52" mass="5442">MTGKLPASSTAGDGGNQQVIGAWALTFFPVEGLSTLPEPPIIQNFLNTSNRP</sequence>
<dbReference type="STRING" id="1445510.YC6258_05113"/>
<proteinExistence type="predicted"/>
<keyword evidence="2" id="KW-1185">Reference proteome</keyword>
<reference evidence="1 2" key="1">
    <citation type="submission" date="2014-01" db="EMBL/GenBank/DDBJ databases">
        <title>Full genme sequencing of cellulolytic bacterium Gynuella sunshinyii YC6258T gen. nov., sp. nov.</title>
        <authorList>
            <person name="Khan H."/>
            <person name="Chung E.J."/>
            <person name="Chung Y.R."/>
        </authorList>
    </citation>
    <scope>NUCLEOTIDE SEQUENCE [LARGE SCALE GENOMIC DNA]</scope>
    <source>
        <strain evidence="1 2">YC6258</strain>
    </source>
</reference>
<dbReference type="RefSeq" id="WP_169749013.1">
    <property type="nucleotide sequence ID" value="NZ_CP007142.1"/>
</dbReference>
<evidence type="ECO:0000313" key="2">
    <source>
        <dbReference type="Proteomes" id="UP000032266"/>
    </source>
</evidence>
<accession>A0A0C5VV14</accession>
<dbReference type="AlphaFoldDB" id="A0A0C5VV14"/>
<dbReference type="Proteomes" id="UP000032266">
    <property type="component" value="Chromosome"/>
</dbReference>
<name>A0A0C5VV14_9GAMM</name>